<keyword evidence="17" id="KW-0067">ATP-binding</keyword>
<keyword evidence="10" id="KW-0418">Kinase</keyword>
<evidence type="ECO:0000256" key="3">
    <source>
        <dbReference type="ARBA" id="ARBA00004496"/>
    </source>
</evidence>
<evidence type="ECO:0000256" key="6">
    <source>
        <dbReference type="ARBA" id="ARBA00022485"/>
    </source>
</evidence>
<evidence type="ECO:0000256" key="15">
    <source>
        <dbReference type="ARBA" id="ARBA00030800"/>
    </source>
</evidence>
<keyword evidence="17" id="KW-0547">Nucleotide-binding</keyword>
<evidence type="ECO:0000313" key="18">
    <source>
        <dbReference type="Proteomes" id="UP001606303"/>
    </source>
</evidence>
<evidence type="ECO:0000313" key="17">
    <source>
        <dbReference type="EMBL" id="MFG6468018.1"/>
    </source>
</evidence>
<dbReference type="Pfam" id="PF02518">
    <property type="entry name" value="HATPase_c"/>
    <property type="match status" value="1"/>
</dbReference>
<evidence type="ECO:0000256" key="12">
    <source>
        <dbReference type="ARBA" id="ARBA00023012"/>
    </source>
</evidence>
<evidence type="ECO:0000256" key="13">
    <source>
        <dbReference type="ARBA" id="ARBA00023014"/>
    </source>
</evidence>
<keyword evidence="13" id="KW-0411">Iron-sulfur</keyword>
<comment type="caution">
    <text evidence="17">The sequence shown here is derived from an EMBL/GenBank/DDBJ whole genome shotgun (WGS) entry which is preliminary data.</text>
</comment>
<evidence type="ECO:0000256" key="14">
    <source>
        <dbReference type="ARBA" id="ARBA00024827"/>
    </source>
</evidence>
<dbReference type="SUPFAM" id="SSF55874">
    <property type="entry name" value="ATPase domain of HSP90 chaperone/DNA topoisomerase II/histidine kinase"/>
    <property type="match status" value="1"/>
</dbReference>
<dbReference type="PROSITE" id="PS50109">
    <property type="entry name" value="HIS_KIN"/>
    <property type="match status" value="1"/>
</dbReference>
<sequence length="283" mass="30619">MKLATRQDLAWVAAATLAAYVLGGLGQWRERMAALLERYEAWQVDELPLALTVMTVGLAVLLWRRHREAAALLRHNRELARQLMTVQERERQAVARELHDELAQHCTAIRFEAAVAQRCTSLPQAVAAAQRAAASAEQLQQGVRRLLRQLRPADLDALGLGAALQALCAQRPWPACRFQGNAELRLGDEADMAVYRVAQEALSNTLRHAHATAVTVRLTAADGGVCLQVQDDGLGFDPEASTPGLGLLGARERAAALGGHLQLHSAPGKGTCVNLWLPTGAHP</sequence>
<dbReference type="PRINTS" id="PR00344">
    <property type="entry name" value="BCTRLSENSOR"/>
</dbReference>
<evidence type="ECO:0000256" key="10">
    <source>
        <dbReference type="ARBA" id="ARBA00022777"/>
    </source>
</evidence>
<dbReference type="InterPro" id="IPR011712">
    <property type="entry name" value="Sig_transdc_His_kin_sub3_dim/P"/>
</dbReference>
<dbReference type="Pfam" id="PF07730">
    <property type="entry name" value="HisKA_3"/>
    <property type="match status" value="1"/>
</dbReference>
<proteinExistence type="predicted"/>
<keyword evidence="18" id="KW-1185">Reference proteome</keyword>
<accession>A0ABW7H1F5</accession>
<evidence type="ECO:0000256" key="9">
    <source>
        <dbReference type="ARBA" id="ARBA00022723"/>
    </source>
</evidence>
<dbReference type="InterPro" id="IPR005467">
    <property type="entry name" value="His_kinase_dom"/>
</dbReference>
<evidence type="ECO:0000259" key="16">
    <source>
        <dbReference type="PROSITE" id="PS50109"/>
    </source>
</evidence>
<evidence type="ECO:0000256" key="11">
    <source>
        <dbReference type="ARBA" id="ARBA00023004"/>
    </source>
</evidence>
<keyword evidence="9" id="KW-0479">Metal-binding</keyword>
<evidence type="ECO:0000256" key="4">
    <source>
        <dbReference type="ARBA" id="ARBA00012438"/>
    </source>
</evidence>
<dbReference type="RefSeq" id="WP_394385893.1">
    <property type="nucleotide sequence ID" value="NZ_JBIGIB010000004.1"/>
</dbReference>
<keyword evidence="11" id="KW-0408">Iron</keyword>
<evidence type="ECO:0000256" key="1">
    <source>
        <dbReference type="ARBA" id="ARBA00000085"/>
    </source>
</evidence>
<dbReference type="PANTHER" id="PTHR24421">
    <property type="entry name" value="NITRATE/NITRITE SENSOR PROTEIN NARX-RELATED"/>
    <property type="match status" value="1"/>
</dbReference>
<dbReference type="PANTHER" id="PTHR24421:SF58">
    <property type="entry name" value="SIGNAL TRANSDUCTION HISTIDINE-PROTEIN KINASE_PHOSPHATASE UHPB"/>
    <property type="match status" value="1"/>
</dbReference>
<dbReference type="Gene3D" id="3.30.565.10">
    <property type="entry name" value="Histidine kinase-like ATPase, C-terminal domain"/>
    <property type="match status" value="1"/>
</dbReference>
<keyword evidence="8" id="KW-0808">Transferase</keyword>
<keyword evidence="12" id="KW-0902">Two-component regulatory system</keyword>
<comment type="cofactor">
    <cofactor evidence="2">
        <name>[4Fe-4S] cluster</name>
        <dbReference type="ChEBI" id="CHEBI:49883"/>
    </cofactor>
</comment>
<dbReference type="GO" id="GO:0005524">
    <property type="term" value="F:ATP binding"/>
    <property type="evidence" value="ECO:0007669"/>
    <property type="project" value="UniProtKB-KW"/>
</dbReference>
<dbReference type="CDD" id="cd16917">
    <property type="entry name" value="HATPase_UhpB-NarQ-NarX-like"/>
    <property type="match status" value="1"/>
</dbReference>
<dbReference type="EMBL" id="JBIGIB010000004">
    <property type="protein sequence ID" value="MFG6468018.1"/>
    <property type="molecule type" value="Genomic_DNA"/>
</dbReference>
<protein>
    <recommendedName>
        <fullName evidence="5">Oxygen sensor histidine kinase NreB</fullName>
        <ecNumber evidence="4">2.7.13.3</ecNumber>
    </recommendedName>
    <alternativeName>
        <fullName evidence="15">Nitrogen regulation protein B</fullName>
    </alternativeName>
</protein>
<name>A0ABW7H1F5_9BURK</name>
<evidence type="ECO:0000256" key="2">
    <source>
        <dbReference type="ARBA" id="ARBA00001966"/>
    </source>
</evidence>
<dbReference type="InterPro" id="IPR050482">
    <property type="entry name" value="Sensor_HK_TwoCompSys"/>
</dbReference>
<comment type="catalytic activity">
    <reaction evidence="1">
        <text>ATP + protein L-histidine = ADP + protein N-phospho-L-histidine.</text>
        <dbReference type="EC" id="2.7.13.3"/>
    </reaction>
</comment>
<reference evidence="17 18" key="1">
    <citation type="submission" date="2024-08" db="EMBL/GenBank/DDBJ databases">
        <authorList>
            <person name="Lu H."/>
        </authorList>
    </citation>
    <scope>NUCLEOTIDE SEQUENCE [LARGE SCALE GENOMIC DNA]</scope>
    <source>
        <strain evidence="17 18">BYS87W</strain>
    </source>
</reference>
<dbReference type="Gene3D" id="1.20.5.1930">
    <property type="match status" value="1"/>
</dbReference>
<keyword evidence="7" id="KW-0963">Cytoplasm</keyword>
<gene>
    <name evidence="17" type="ORF">ACG01O_15435</name>
</gene>
<evidence type="ECO:0000256" key="7">
    <source>
        <dbReference type="ARBA" id="ARBA00022490"/>
    </source>
</evidence>
<evidence type="ECO:0000256" key="5">
    <source>
        <dbReference type="ARBA" id="ARBA00017322"/>
    </source>
</evidence>
<dbReference type="SMART" id="SM00387">
    <property type="entry name" value="HATPase_c"/>
    <property type="match status" value="1"/>
</dbReference>
<dbReference type="InterPro" id="IPR004358">
    <property type="entry name" value="Sig_transdc_His_kin-like_C"/>
</dbReference>
<comment type="function">
    <text evidence="14">Member of the two-component regulatory system NreB/NreC involved in the control of dissimilatory nitrate/nitrite reduction in response to oxygen. NreB functions as a direct oxygen sensor histidine kinase which is autophosphorylated, in the absence of oxygen, probably at the conserved histidine residue, and transfers its phosphate group probably to a conserved aspartate residue of NreC. NreB/NreC activates the expression of the nitrate (narGHJI) and nitrite (nir) reductase operons, as well as the putative nitrate transporter gene narT.</text>
</comment>
<evidence type="ECO:0000256" key="8">
    <source>
        <dbReference type="ARBA" id="ARBA00022679"/>
    </source>
</evidence>
<dbReference type="EC" id="2.7.13.3" evidence="4"/>
<feature type="domain" description="Histidine kinase" evidence="16">
    <location>
        <begin position="194"/>
        <end position="281"/>
    </location>
</feature>
<keyword evidence="6" id="KW-0004">4Fe-4S</keyword>
<organism evidence="17 18">
    <name type="scientific">Pelomonas baiyunensis</name>
    <dbReference type="NCBI Taxonomy" id="3299026"/>
    <lineage>
        <taxon>Bacteria</taxon>
        <taxon>Pseudomonadati</taxon>
        <taxon>Pseudomonadota</taxon>
        <taxon>Betaproteobacteria</taxon>
        <taxon>Burkholderiales</taxon>
        <taxon>Sphaerotilaceae</taxon>
        <taxon>Roseateles</taxon>
    </lineage>
</organism>
<dbReference type="Proteomes" id="UP001606303">
    <property type="component" value="Unassembled WGS sequence"/>
</dbReference>
<dbReference type="InterPro" id="IPR036890">
    <property type="entry name" value="HATPase_C_sf"/>
</dbReference>
<dbReference type="InterPro" id="IPR003594">
    <property type="entry name" value="HATPase_dom"/>
</dbReference>
<comment type="subcellular location">
    <subcellularLocation>
        <location evidence="3">Cytoplasm</location>
    </subcellularLocation>
</comment>